<keyword evidence="2" id="KW-0472">Membrane</keyword>
<evidence type="ECO:0000256" key="3">
    <source>
        <dbReference type="SAM" id="SignalP"/>
    </source>
</evidence>
<protein>
    <submittedName>
        <fullName evidence="4">Uncharacterized protein</fullName>
    </submittedName>
</protein>
<evidence type="ECO:0000313" key="4">
    <source>
        <dbReference type="EMBL" id="KAK3202185.1"/>
    </source>
</evidence>
<feature type="region of interest" description="Disordered" evidence="1">
    <location>
        <begin position="499"/>
        <end position="538"/>
    </location>
</feature>
<dbReference type="EMBL" id="WVTA01000014">
    <property type="protein sequence ID" value="KAK3202185.1"/>
    <property type="molecule type" value="Genomic_DNA"/>
</dbReference>
<evidence type="ECO:0000313" key="5">
    <source>
        <dbReference type="Proteomes" id="UP001280581"/>
    </source>
</evidence>
<feature type="chain" id="PRO_5042974004" evidence="3">
    <location>
        <begin position="21"/>
        <end position="538"/>
    </location>
</feature>
<reference evidence="4 5" key="1">
    <citation type="submission" date="2021-02" db="EMBL/GenBank/DDBJ databases">
        <title>Genome assembly of Pseudopithomyces chartarum.</title>
        <authorList>
            <person name="Jauregui R."/>
            <person name="Singh J."/>
            <person name="Voisey C."/>
        </authorList>
    </citation>
    <scope>NUCLEOTIDE SEQUENCE [LARGE SCALE GENOMIC DNA]</scope>
    <source>
        <strain evidence="4 5">AGR01</strain>
    </source>
</reference>
<proteinExistence type="predicted"/>
<gene>
    <name evidence="4" type="ORF">GRF29_161g453133</name>
</gene>
<keyword evidence="3" id="KW-0732">Signal</keyword>
<dbReference type="Proteomes" id="UP001280581">
    <property type="component" value="Unassembled WGS sequence"/>
</dbReference>
<dbReference type="AlphaFoldDB" id="A0AAN6LSW9"/>
<organism evidence="4 5">
    <name type="scientific">Pseudopithomyces chartarum</name>
    <dbReference type="NCBI Taxonomy" id="1892770"/>
    <lineage>
        <taxon>Eukaryota</taxon>
        <taxon>Fungi</taxon>
        <taxon>Dikarya</taxon>
        <taxon>Ascomycota</taxon>
        <taxon>Pezizomycotina</taxon>
        <taxon>Dothideomycetes</taxon>
        <taxon>Pleosporomycetidae</taxon>
        <taxon>Pleosporales</taxon>
        <taxon>Massarineae</taxon>
        <taxon>Didymosphaeriaceae</taxon>
        <taxon>Pseudopithomyces</taxon>
    </lineage>
</organism>
<keyword evidence="2" id="KW-1133">Transmembrane helix</keyword>
<keyword evidence="5" id="KW-1185">Reference proteome</keyword>
<accession>A0AAN6LSW9</accession>
<keyword evidence="2" id="KW-0812">Transmembrane</keyword>
<name>A0AAN6LSW9_9PLEO</name>
<sequence length="538" mass="59172">MRTIFLRTALLFTLTSSSSSQFLPVSLSHRQPPGCQFPSATEGAYIYFNHPDDPHQYSIATPWTRFYPDALRADLAAQGFQLVTQASEYAHDACGWKTIDTVKKNGWLRGRVSYRHISSGKVKIPHASEKKFPSGTLIPLNPHANRTAAIETGRLVNHVRRNDSIDTFNTKPTLSFNIQTQGLNETFDDTSSATVSRDALPETVADKHAGEDKPCDTYKCAVLQALHVIMQVPGVLTLITDDRIEELVNNARVADEKLAPLLSKVNSNDDDENKSCDTSQCALLKTLRGIFQIPGAVALLDPGDVRGAFEEAQTADESLVALIKDLPLPDNEYKEYGDPPYLRVYPYSGNLAYWDMVKKNVDKFFAEPPSTDPNELDLHLHIPEESIAGPASPPSPTSISPQESNHASNTMAEKHASPPAIHSPSTNLPTLLRRQDPSPSNETLSLIHKTLLANSPEADILYMLLEIGAPIIGVVAFFTFALLVTRRVADKLYPDPELASEQGDIELNTMRKSSSTHSDKTLVDNAPRVVPKAETSRS</sequence>
<feature type="region of interest" description="Disordered" evidence="1">
    <location>
        <begin position="385"/>
        <end position="442"/>
    </location>
</feature>
<evidence type="ECO:0000256" key="1">
    <source>
        <dbReference type="SAM" id="MobiDB-lite"/>
    </source>
</evidence>
<comment type="caution">
    <text evidence="4">The sequence shown here is derived from an EMBL/GenBank/DDBJ whole genome shotgun (WGS) entry which is preliminary data.</text>
</comment>
<evidence type="ECO:0000256" key="2">
    <source>
        <dbReference type="SAM" id="Phobius"/>
    </source>
</evidence>
<feature type="transmembrane region" description="Helical" evidence="2">
    <location>
        <begin position="460"/>
        <end position="484"/>
    </location>
</feature>
<feature type="signal peptide" evidence="3">
    <location>
        <begin position="1"/>
        <end position="20"/>
    </location>
</feature>